<dbReference type="SUPFAM" id="SSF53448">
    <property type="entry name" value="Nucleotide-diphospho-sugar transferases"/>
    <property type="match status" value="1"/>
</dbReference>
<evidence type="ECO:0000313" key="5">
    <source>
        <dbReference type="EMBL" id="WEK47789.1"/>
    </source>
</evidence>
<name>A0AAJ5X862_9SPHN</name>
<dbReference type="PANTHER" id="PTHR43584">
    <property type="entry name" value="NUCLEOTIDYL TRANSFERASE"/>
    <property type="match status" value="1"/>
</dbReference>
<feature type="domain" description="MobA-like NTP transferase" evidence="4">
    <location>
        <begin position="3"/>
        <end position="126"/>
    </location>
</feature>
<dbReference type="InterPro" id="IPR029044">
    <property type="entry name" value="Nucleotide-diphossugar_trans"/>
</dbReference>
<evidence type="ECO:0000256" key="2">
    <source>
        <dbReference type="ARBA" id="ARBA00022695"/>
    </source>
</evidence>
<proteinExistence type="predicted"/>
<dbReference type="EMBL" id="CP119316">
    <property type="protein sequence ID" value="WEK47789.1"/>
    <property type="molecule type" value="Genomic_DNA"/>
</dbReference>
<accession>A0AAJ5X862</accession>
<sequence length="236" mass="24818">MKCLIIAAGFGSRLREVSDSKPLTPIAGVPLIEHIVRRSAAGGATSFVVVTGHEADAVEAFVAGLSERTGLPIECVRTADWSLPNGYSVMSGIARANERFILLMSDHIFDPAILAGLIASAPQGDELRLAVDRRLDNPAVDLEDVTCVATDAEGRIVRIGKLLETYDCFDTGIFTATPALGEAIAASIAAGGKGSLSEGVKALAERGLASTFDAADLWWLDVDDRKAYDMAEAALS</sequence>
<keyword evidence="1 5" id="KW-0808">Transferase</keyword>
<evidence type="ECO:0000259" key="4">
    <source>
        <dbReference type="Pfam" id="PF12804"/>
    </source>
</evidence>
<reference evidence="5" key="1">
    <citation type="submission" date="2023-03" db="EMBL/GenBank/DDBJ databases">
        <title>Andean soil-derived lignocellulolytic bacterial consortium as a source of novel taxa and putative plastic-active enzymes.</title>
        <authorList>
            <person name="Diaz-Garcia L."/>
            <person name="Chuvochina M."/>
            <person name="Feuerriegel G."/>
            <person name="Bunk B."/>
            <person name="Sproer C."/>
            <person name="Streit W.R."/>
            <person name="Rodriguez L.M."/>
            <person name="Overmann J."/>
            <person name="Jimenez D.J."/>
        </authorList>
    </citation>
    <scope>NUCLEOTIDE SEQUENCE</scope>
    <source>
        <strain evidence="5">MAG 26</strain>
    </source>
</reference>
<dbReference type="KEGG" id="acob:P0Y56_05700"/>
<dbReference type="Proteomes" id="UP001218362">
    <property type="component" value="Chromosome"/>
</dbReference>
<dbReference type="InterPro" id="IPR025877">
    <property type="entry name" value="MobA-like_NTP_Trfase"/>
</dbReference>
<dbReference type="GO" id="GO:0016779">
    <property type="term" value="F:nucleotidyltransferase activity"/>
    <property type="evidence" value="ECO:0007669"/>
    <property type="project" value="UniProtKB-KW"/>
</dbReference>
<evidence type="ECO:0000313" key="6">
    <source>
        <dbReference type="Proteomes" id="UP001218362"/>
    </source>
</evidence>
<dbReference type="InterPro" id="IPR050065">
    <property type="entry name" value="GlmU-like"/>
</dbReference>
<evidence type="ECO:0000256" key="1">
    <source>
        <dbReference type="ARBA" id="ARBA00022679"/>
    </source>
</evidence>
<dbReference type="AlphaFoldDB" id="A0AAJ5X862"/>
<keyword evidence="3" id="KW-0460">Magnesium</keyword>
<dbReference type="Pfam" id="PF12804">
    <property type="entry name" value="NTP_transf_3"/>
    <property type="match status" value="1"/>
</dbReference>
<organism evidence="5 6">
    <name type="scientific">Candidatus Andeanibacterium colombiense</name>
    <dbReference type="NCBI Taxonomy" id="3121345"/>
    <lineage>
        <taxon>Bacteria</taxon>
        <taxon>Pseudomonadati</taxon>
        <taxon>Pseudomonadota</taxon>
        <taxon>Alphaproteobacteria</taxon>
        <taxon>Sphingomonadales</taxon>
        <taxon>Sphingomonadaceae</taxon>
        <taxon>Candidatus Andeanibacterium</taxon>
    </lineage>
</organism>
<keyword evidence="2" id="KW-0548">Nucleotidyltransferase</keyword>
<protein>
    <submittedName>
        <fullName evidence="5">NTP transferase domain-containing protein</fullName>
    </submittedName>
</protein>
<dbReference type="Gene3D" id="3.90.550.10">
    <property type="entry name" value="Spore Coat Polysaccharide Biosynthesis Protein SpsA, Chain A"/>
    <property type="match status" value="1"/>
</dbReference>
<evidence type="ECO:0000256" key="3">
    <source>
        <dbReference type="ARBA" id="ARBA00022842"/>
    </source>
</evidence>
<gene>
    <name evidence="5" type="ORF">P0Y56_05700</name>
</gene>
<dbReference type="PANTHER" id="PTHR43584:SF8">
    <property type="entry name" value="N-ACETYLMURAMATE ALPHA-1-PHOSPHATE URIDYLYLTRANSFERASE"/>
    <property type="match status" value="1"/>
</dbReference>